<evidence type="ECO:0000313" key="1">
    <source>
        <dbReference type="EMBL" id="SUC19484.1"/>
    </source>
</evidence>
<dbReference type="AlphaFoldDB" id="A0A379FH77"/>
<sequence>MRVIDGVLINEQPSQLIPLGLAIKTSACCPATSNLPNNCERLLPTTSLIIKLAVLPFKFLLADIFLLIDYWHQLANY</sequence>
<protein>
    <submittedName>
        <fullName evidence="1">Uncharacterized protein</fullName>
    </submittedName>
</protein>
<proteinExistence type="predicted"/>
<accession>A0A379FH77</accession>
<name>A0A379FH77_PROMI</name>
<dbReference type="Proteomes" id="UP000254191">
    <property type="component" value="Unassembled WGS sequence"/>
</dbReference>
<organism evidence="1 2">
    <name type="scientific">Proteus mirabilis</name>
    <dbReference type="NCBI Taxonomy" id="584"/>
    <lineage>
        <taxon>Bacteria</taxon>
        <taxon>Pseudomonadati</taxon>
        <taxon>Pseudomonadota</taxon>
        <taxon>Gammaproteobacteria</taxon>
        <taxon>Enterobacterales</taxon>
        <taxon>Morganellaceae</taxon>
        <taxon>Proteus</taxon>
    </lineage>
</organism>
<dbReference type="EMBL" id="UGTS01000004">
    <property type="protein sequence ID" value="SUC19484.1"/>
    <property type="molecule type" value="Genomic_DNA"/>
</dbReference>
<evidence type="ECO:0000313" key="2">
    <source>
        <dbReference type="Proteomes" id="UP000254191"/>
    </source>
</evidence>
<reference evidence="1 2" key="1">
    <citation type="submission" date="2018-06" db="EMBL/GenBank/DDBJ databases">
        <authorList>
            <consortium name="Pathogen Informatics"/>
            <person name="Doyle S."/>
        </authorList>
    </citation>
    <scope>NUCLEOTIDE SEQUENCE [LARGE SCALE GENOMIC DNA]</scope>
    <source>
        <strain evidence="1 2">NCTC11938</strain>
    </source>
</reference>
<gene>
    <name evidence="1" type="ORF">NCTC11938_01301</name>
</gene>